<reference evidence="1 2" key="1">
    <citation type="submission" date="2019-02" db="EMBL/GenBank/DDBJ databases">
        <title>Deep-cultivation of Planctomycetes and their phenomic and genomic characterization uncovers novel biology.</title>
        <authorList>
            <person name="Wiegand S."/>
            <person name="Jogler M."/>
            <person name="Boedeker C."/>
            <person name="Pinto D."/>
            <person name="Vollmers J."/>
            <person name="Rivas-Marin E."/>
            <person name="Kohn T."/>
            <person name="Peeters S.H."/>
            <person name="Heuer A."/>
            <person name="Rast P."/>
            <person name="Oberbeckmann S."/>
            <person name="Bunk B."/>
            <person name="Jeske O."/>
            <person name="Meyerdierks A."/>
            <person name="Storesund J.E."/>
            <person name="Kallscheuer N."/>
            <person name="Luecker S."/>
            <person name="Lage O.M."/>
            <person name="Pohl T."/>
            <person name="Merkel B.J."/>
            <person name="Hornburger P."/>
            <person name="Mueller R.-W."/>
            <person name="Bruemmer F."/>
            <person name="Labrenz M."/>
            <person name="Spormann A.M."/>
            <person name="Op Den Camp H."/>
            <person name="Overmann J."/>
            <person name="Amann R."/>
            <person name="Jetten M.S.M."/>
            <person name="Mascher T."/>
            <person name="Medema M.H."/>
            <person name="Devos D.P."/>
            <person name="Kaster A.-K."/>
            <person name="Ovreas L."/>
            <person name="Rohde M."/>
            <person name="Galperin M.Y."/>
            <person name="Jogler C."/>
        </authorList>
    </citation>
    <scope>NUCLEOTIDE SEQUENCE [LARGE SCALE GENOMIC DNA]</scope>
    <source>
        <strain evidence="1 2">Pla123a</strain>
    </source>
</reference>
<organism evidence="1 2">
    <name type="scientific">Posidoniimonas polymericola</name>
    <dbReference type="NCBI Taxonomy" id="2528002"/>
    <lineage>
        <taxon>Bacteria</taxon>
        <taxon>Pseudomonadati</taxon>
        <taxon>Planctomycetota</taxon>
        <taxon>Planctomycetia</taxon>
        <taxon>Pirellulales</taxon>
        <taxon>Lacipirellulaceae</taxon>
        <taxon>Posidoniimonas</taxon>
    </lineage>
</organism>
<protein>
    <submittedName>
        <fullName evidence="1">Uncharacterized protein</fullName>
    </submittedName>
</protein>
<evidence type="ECO:0000313" key="2">
    <source>
        <dbReference type="Proteomes" id="UP000318478"/>
    </source>
</evidence>
<dbReference type="EMBL" id="SJPO01000001">
    <property type="protein sequence ID" value="TWT85765.1"/>
    <property type="molecule type" value="Genomic_DNA"/>
</dbReference>
<evidence type="ECO:0000313" key="1">
    <source>
        <dbReference type="EMBL" id="TWT85765.1"/>
    </source>
</evidence>
<proteinExistence type="predicted"/>
<dbReference type="Proteomes" id="UP000318478">
    <property type="component" value="Unassembled WGS sequence"/>
</dbReference>
<keyword evidence="2" id="KW-1185">Reference proteome</keyword>
<gene>
    <name evidence="1" type="ORF">Pla123a_05720</name>
</gene>
<dbReference type="AlphaFoldDB" id="A0A5C5ZF85"/>
<accession>A0A5C5ZF85</accession>
<comment type="caution">
    <text evidence="1">The sequence shown here is derived from an EMBL/GenBank/DDBJ whole genome shotgun (WGS) entry which is preliminary data.</text>
</comment>
<name>A0A5C5ZF85_9BACT</name>
<sequence length="77" mass="9347">MEIVQAPYLIDFGKVYLDHPPSYWSDPQMRENIYAEWRERFEEHWEEVAGVMFMLQKYGIYYVDPRESNINTQGLEP</sequence>